<feature type="region of interest" description="Disordered" evidence="1">
    <location>
        <begin position="415"/>
        <end position="513"/>
    </location>
</feature>
<dbReference type="AlphaFoldDB" id="A0A6G1KR99"/>
<evidence type="ECO:0000313" key="2">
    <source>
        <dbReference type="EMBL" id="KAF2715085.1"/>
    </source>
</evidence>
<evidence type="ECO:0000313" key="3">
    <source>
        <dbReference type="Proteomes" id="UP000799428"/>
    </source>
</evidence>
<dbReference type="Proteomes" id="UP000799428">
    <property type="component" value="Unassembled WGS sequence"/>
</dbReference>
<feature type="region of interest" description="Disordered" evidence="1">
    <location>
        <begin position="258"/>
        <end position="350"/>
    </location>
</feature>
<dbReference type="InterPro" id="IPR028322">
    <property type="entry name" value="PNRC-like_rgn"/>
</dbReference>
<protein>
    <recommendedName>
        <fullName evidence="4">Proteophosphoglycan 5</fullName>
    </recommendedName>
</protein>
<feature type="compositionally biased region" description="Polar residues" evidence="1">
    <location>
        <begin position="68"/>
        <end position="78"/>
    </location>
</feature>
<feature type="compositionally biased region" description="Polar residues" evidence="1">
    <location>
        <begin position="93"/>
        <end position="124"/>
    </location>
</feature>
<feature type="region of interest" description="Disordered" evidence="1">
    <location>
        <begin position="1"/>
        <end position="241"/>
    </location>
</feature>
<accession>A0A6G1KR99</accession>
<evidence type="ECO:0000256" key="1">
    <source>
        <dbReference type="SAM" id="MobiDB-lite"/>
    </source>
</evidence>
<feature type="compositionally biased region" description="Polar residues" evidence="1">
    <location>
        <begin position="474"/>
        <end position="513"/>
    </location>
</feature>
<keyword evidence="3" id="KW-1185">Reference proteome</keyword>
<proteinExistence type="predicted"/>
<feature type="compositionally biased region" description="Low complexity" evidence="1">
    <location>
        <begin position="174"/>
        <end position="192"/>
    </location>
</feature>
<feature type="compositionally biased region" description="Low complexity" evidence="1">
    <location>
        <begin position="214"/>
        <end position="230"/>
    </location>
</feature>
<organism evidence="2 3">
    <name type="scientific">Pleomassaria siparia CBS 279.74</name>
    <dbReference type="NCBI Taxonomy" id="1314801"/>
    <lineage>
        <taxon>Eukaryota</taxon>
        <taxon>Fungi</taxon>
        <taxon>Dikarya</taxon>
        <taxon>Ascomycota</taxon>
        <taxon>Pezizomycotina</taxon>
        <taxon>Dothideomycetes</taxon>
        <taxon>Pleosporomycetidae</taxon>
        <taxon>Pleosporales</taxon>
        <taxon>Pleomassariaceae</taxon>
        <taxon>Pleomassaria</taxon>
    </lineage>
</organism>
<sequence length="533" mass="57237">MSTTQNLASPRAPRPKHQHSKSATGAPPNNNGKQPQRRQRGPRPPNGHHANAQQSAGRAPAYPLDQGCNDSAVLSSEEVQMPTGPRNMKKHTQSQPSTDRVFSPTTLANGSLTDSELGPNNISATPVKPQGAYAGPTFHASPAPSALPIPKFLSRSVPAKTRDRPPTPPEESSDSSSSPVPSPSRAPIAVPSRHQDSPLDMLFKADRAERARNANRSPTSSSSPPSQVSPNERLHYSKQDSYNSMNAVFPIELDADAAKPRPSLPVNAPVAHRSVTAPSKIPQAESYAKTATESAAVQDLLDRLSFSQKKPTSSTPPRTTDRPEASSRMHTPSPFRTASNPTTPLPATKESSEFFYGNRNLSPLFKAAKTDSAKRNSGLRTEITANSPILPQGGFPALQGPIRLDPNAVGRNYLDNVLGGPTSPRNGSVPYIQSYREPPNNRKARTPNNRRAYHASHNNGNGNANSRPVDPSKPATTPFSFVPSSVSAKQHSTAKPSDTKLFDTNPSDSTASLEQDLKRMLNLKLNGDQKSVR</sequence>
<feature type="compositionally biased region" description="Basic and acidic residues" evidence="1">
    <location>
        <begin position="193"/>
        <end position="212"/>
    </location>
</feature>
<reference evidence="2" key="1">
    <citation type="journal article" date="2020" name="Stud. Mycol.">
        <title>101 Dothideomycetes genomes: a test case for predicting lifestyles and emergence of pathogens.</title>
        <authorList>
            <person name="Haridas S."/>
            <person name="Albert R."/>
            <person name="Binder M."/>
            <person name="Bloem J."/>
            <person name="Labutti K."/>
            <person name="Salamov A."/>
            <person name="Andreopoulos B."/>
            <person name="Baker S."/>
            <person name="Barry K."/>
            <person name="Bills G."/>
            <person name="Bluhm B."/>
            <person name="Cannon C."/>
            <person name="Castanera R."/>
            <person name="Culley D."/>
            <person name="Daum C."/>
            <person name="Ezra D."/>
            <person name="Gonzalez J."/>
            <person name="Henrissat B."/>
            <person name="Kuo A."/>
            <person name="Liang C."/>
            <person name="Lipzen A."/>
            <person name="Lutzoni F."/>
            <person name="Magnuson J."/>
            <person name="Mondo S."/>
            <person name="Nolan M."/>
            <person name="Ohm R."/>
            <person name="Pangilinan J."/>
            <person name="Park H.-J."/>
            <person name="Ramirez L."/>
            <person name="Alfaro M."/>
            <person name="Sun H."/>
            <person name="Tritt A."/>
            <person name="Yoshinaga Y."/>
            <person name="Zwiers L.-H."/>
            <person name="Turgeon B."/>
            <person name="Goodwin S."/>
            <person name="Spatafora J."/>
            <person name="Crous P."/>
            <person name="Grigoriev I."/>
        </authorList>
    </citation>
    <scope>NUCLEOTIDE SEQUENCE</scope>
    <source>
        <strain evidence="2">CBS 279.74</strain>
    </source>
</reference>
<dbReference type="Pfam" id="PF15365">
    <property type="entry name" value="PNRC"/>
    <property type="match status" value="1"/>
</dbReference>
<dbReference type="EMBL" id="MU005764">
    <property type="protein sequence ID" value="KAF2715085.1"/>
    <property type="molecule type" value="Genomic_DNA"/>
</dbReference>
<evidence type="ECO:0008006" key="4">
    <source>
        <dbReference type="Google" id="ProtNLM"/>
    </source>
</evidence>
<dbReference type="GO" id="GO:0016071">
    <property type="term" value="P:mRNA metabolic process"/>
    <property type="evidence" value="ECO:0007669"/>
    <property type="project" value="UniProtKB-ARBA"/>
</dbReference>
<feature type="compositionally biased region" description="Polar residues" evidence="1">
    <location>
        <begin position="328"/>
        <end position="342"/>
    </location>
</feature>
<gene>
    <name evidence="2" type="ORF">K504DRAFT_365794</name>
</gene>
<feature type="compositionally biased region" description="Low complexity" evidence="1">
    <location>
        <begin position="455"/>
        <end position="466"/>
    </location>
</feature>
<dbReference type="OrthoDB" id="2142961at2759"/>
<name>A0A6G1KR99_9PLEO</name>